<dbReference type="EMBL" id="JACIEQ010000003">
    <property type="protein sequence ID" value="MBB4022804.1"/>
    <property type="molecule type" value="Genomic_DNA"/>
</dbReference>
<proteinExistence type="predicted"/>
<dbReference type="SMART" id="SM00895">
    <property type="entry name" value="FCD"/>
    <property type="match status" value="1"/>
</dbReference>
<dbReference type="Gene3D" id="1.20.120.530">
    <property type="entry name" value="GntR ligand-binding domain-like"/>
    <property type="match status" value="1"/>
</dbReference>
<dbReference type="InterPro" id="IPR036388">
    <property type="entry name" value="WH-like_DNA-bd_sf"/>
</dbReference>
<protein>
    <submittedName>
        <fullName evidence="5">DNA-binding GntR family transcriptional regulator</fullName>
    </submittedName>
</protein>
<accession>A0A840C9T3</accession>
<evidence type="ECO:0000256" key="3">
    <source>
        <dbReference type="ARBA" id="ARBA00023163"/>
    </source>
</evidence>
<reference evidence="5" key="1">
    <citation type="submission" date="2020-08" db="EMBL/GenBank/DDBJ databases">
        <title>Genomic Encyclopedia of Type Strains, Phase IV (KMG-IV): sequencing the most valuable type-strain genomes for metagenomic binning, comparative biology and taxonomic classification.</title>
        <authorList>
            <person name="Goeker M."/>
        </authorList>
    </citation>
    <scope>NUCLEOTIDE SEQUENCE [LARGE SCALE GENOMIC DNA]</scope>
    <source>
        <strain evidence="5">DSM 105040</strain>
    </source>
</reference>
<gene>
    <name evidence="5" type="ORF">GGR17_002623</name>
</gene>
<dbReference type="InterPro" id="IPR011711">
    <property type="entry name" value="GntR_C"/>
</dbReference>
<evidence type="ECO:0000256" key="1">
    <source>
        <dbReference type="ARBA" id="ARBA00023015"/>
    </source>
</evidence>
<evidence type="ECO:0000313" key="6">
    <source>
        <dbReference type="Proteomes" id="UP000585681"/>
    </source>
</evidence>
<dbReference type="GO" id="GO:0003700">
    <property type="term" value="F:DNA-binding transcription factor activity"/>
    <property type="evidence" value="ECO:0007669"/>
    <property type="project" value="InterPro"/>
</dbReference>
<dbReference type="InterPro" id="IPR036390">
    <property type="entry name" value="WH_DNA-bd_sf"/>
</dbReference>
<keyword evidence="2 5" id="KW-0238">DNA-binding</keyword>
<dbReference type="AlphaFoldDB" id="A0A840C9T3"/>
<evidence type="ECO:0000313" key="5">
    <source>
        <dbReference type="EMBL" id="MBB4022804.1"/>
    </source>
</evidence>
<dbReference type="PANTHER" id="PTHR43537:SF24">
    <property type="entry name" value="GLUCONATE OPERON TRANSCRIPTIONAL REPRESSOR"/>
    <property type="match status" value="1"/>
</dbReference>
<dbReference type="RefSeq" id="WP_054539943.1">
    <property type="nucleotide sequence ID" value="NZ_JACIEQ010000003.1"/>
</dbReference>
<dbReference type="InterPro" id="IPR000524">
    <property type="entry name" value="Tscrpt_reg_HTH_GntR"/>
</dbReference>
<dbReference type="GO" id="GO:0003677">
    <property type="term" value="F:DNA binding"/>
    <property type="evidence" value="ECO:0007669"/>
    <property type="project" value="UniProtKB-KW"/>
</dbReference>
<dbReference type="InterPro" id="IPR008920">
    <property type="entry name" value="TF_FadR/GntR_C"/>
</dbReference>
<dbReference type="Pfam" id="PF00392">
    <property type="entry name" value="GntR"/>
    <property type="match status" value="1"/>
</dbReference>
<dbReference type="Pfam" id="PF07729">
    <property type="entry name" value="FCD"/>
    <property type="match status" value="1"/>
</dbReference>
<keyword evidence="1" id="KW-0805">Transcription regulation</keyword>
<name>A0A840C9T3_9RHOB</name>
<comment type="caution">
    <text evidence="5">The sequence shown here is derived from an EMBL/GenBank/DDBJ whole genome shotgun (WGS) entry which is preliminary data.</text>
</comment>
<dbReference type="SUPFAM" id="SSF48008">
    <property type="entry name" value="GntR ligand-binding domain-like"/>
    <property type="match status" value="1"/>
</dbReference>
<dbReference type="SMART" id="SM00345">
    <property type="entry name" value="HTH_GNTR"/>
    <property type="match status" value="1"/>
</dbReference>
<dbReference type="Gene3D" id="1.10.10.10">
    <property type="entry name" value="Winged helix-like DNA-binding domain superfamily/Winged helix DNA-binding domain"/>
    <property type="match status" value="1"/>
</dbReference>
<organism evidence="5 6">
    <name type="scientific">Actibacterium naphthalenivorans</name>
    <dbReference type="NCBI Taxonomy" id="1614693"/>
    <lineage>
        <taxon>Bacteria</taxon>
        <taxon>Pseudomonadati</taxon>
        <taxon>Pseudomonadota</taxon>
        <taxon>Alphaproteobacteria</taxon>
        <taxon>Rhodobacterales</taxon>
        <taxon>Roseobacteraceae</taxon>
        <taxon>Actibacterium</taxon>
    </lineage>
</organism>
<sequence length="231" mass="25798">MAIRRGGLAEHVYSHIKELLLDGKFDHGESIPVERITEELSVSRQPVMDALKRLSIEGFLVILPQIGCRIREYEPNEITDFFLLFAEGEALIAELAAKRSDAADIAKLSAISFQIGELRGADLSVTQLNQNYRVLNRKLHFEMRQAARSAPIAEVVENLGDRSDFFVAASARPIFSDRLESAHEEHEAILDAIRKGDPDQARAVMKQHILHIEERINGPERAPDAAGKIKA</sequence>
<feature type="domain" description="HTH gntR-type" evidence="4">
    <location>
        <begin position="6"/>
        <end position="73"/>
    </location>
</feature>
<keyword evidence="3" id="KW-0804">Transcription</keyword>
<dbReference type="SUPFAM" id="SSF46785">
    <property type="entry name" value="Winged helix' DNA-binding domain"/>
    <property type="match status" value="1"/>
</dbReference>
<dbReference type="PANTHER" id="PTHR43537">
    <property type="entry name" value="TRANSCRIPTIONAL REGULATOR, GNTR FAMILY"/>
    <property type="match status" value="1"/>
</dbReference>
<evidence type="ECO:0000259" key="4">
    <source>
        <dbReference type="PROSITE" id="PS50949"/>
    </source>
</evidence>
<keyword evidence="6" id="KW-1185">Reference proteome</keyword>
<dbReference type="PROSITE" id="PS50949">
    <property type="entry name" value="HTH_GNTR"/>
    <property type="match status" value="1"/>
</dbReference>
<evidence type="ECO:0000256" key="2">
    <source>
        <dbReference type="ARBA" id="ARBA00023125"/>
    </source>
</evidence>
<dbReference type="Proteomes" id="UP000585681">
    <property type="component" value="Unassembled WGS sequence"/>
</dbReference>